<keyword evidence="3" id="KW-1185">Reference proteome</keyword>
<reference evidence="2 3" key="4">
    <citation type="journal article" date="2009" name="Mol. Microbiol.">
        <title>Extracellular signalling, translational control, two repressors and an activator all contribute to the regulation of methylenomycin production in Streptomyces coelicolor.</title>
        <authorList>
            <person name="O'Rourke S."/>
            <person name="Wietzorrek A."/>
            <person name="Fowler K."/>
            <person name="Corre C."/>
            <person name="Challis G.L."/>
            <person name="Chater K.F."/>
        </authorList>
    </citation>
    <scope>NUCLEOTIDE SEQUENCE [LARGE SCALE GENOMIC DNA]</scope>
    <source>
        <strain evidence="3">ATCC BAA-471 / A3(2) / M145</strain>
    </source>
</reference>
<proteinExistence type="predicted"/>
<feature type="transmembrane region" description="Helical" evidence="1">
    <location>
        <begin position="104"/>
        <end position="124"/>
    </location>
</feature>
<feature type="transmembrane region" description="Helical" evidence="1">
    <location>
        <begin position="136"/>
        <end position="155"/>
    </location>
</feature>
<feature type="transmembrane region" description="Helical" evidence="1">
    <location>
        <begin position="22"/>
        <end position="44"/>
    </location>
</feature>
<reference evidence="3" key="2">
    <citation type="journal article" date="2002" name="Nature">
        <title>Complete genome sequence of the model actinomycete Streptomyces coelicolor A3(2).</title>
        <authorList>
            <person name="Bentley S.D."/>
            <person name="Chater K.F."/>
            <person name="Cerdeno-Tarraga A.M."/>
            <person name="Challis G.L."/>
            <person name="Thomson N.R."/>
            <person name="James K.D."/>
            <person name="Harris D.E."/>
            <person name="Quail M.A."/>
            <person name="Kieser H."/>
            <person name="Harper D."/>
            <person name="Bateman A."/>
            <person name="Brown S."/>
            <person name="Chandra G."/>
            <person name="Chen C.W."/>
            <person name="Collins M."/>
            <person name="Cronin A."/>
            <person name="Fraser A."/>
            <person name="Goble A."/>
            <person name="Hidalgo J."/>
            <person name="Hornsby T."/>
            <person name="Howarth S."/>
            <person name="Huang C.H."/>
            <person name="Kieser T."/>
            <person name="Larke L."/>
            <person name="Murphy L."/>
            <person name="Oliver K."/>
            <person name="O'Neil S."/>
            <person name="Rabbinowitsch E."/>
            <person name="Rajandream M.A."/>
            <person name="Rutherford K."/>
            <person name="Rutter S."/>
            <person name="Seeger K."/>
            <person name="Saunders D."/>
            <person name="Sharp S."/>
            <person name="Squares R."/>
            <person name="Squares S."/>
            <person name="Taylor K."/>
            <person name="Warren T."/>
            <person name="Wietzorrek A."/>
            <person name="Woodward J."/>
            <person name="Barrell B.G."/>
            <person name="Parkhill J."/>
            <person name="Hopwood D.A."/>
        </authorList>
    </citation>
    <scope>NUCLEOTIDE SEQUENCE [LARGE SCALE GENOMIC DNA]</scope>
    <source>
        <strain evidence="3">ATCC BAA-471 / A3(2) / M145</strain>
    </source>
</reference>
<evidence type="ECO:0000313" key="2">
    <source>
        <dbReference type="EMBL" id="CAC36698.1"/>
    </source>
</evidence>
<accession>Q9ACX4</accession>
<reference evidence="2 3" key="3">
    <citation type="journal article" date="2008" name="Proc. Natl. Acad. Sci. U.S.A.">
        <title>2-Alkyl-4-hydroxymethylfuran-3-carboxylic acids, antibiotic production inducers discovered by Streptomyces coelicolor genome mining.</title>
        <authorList>
            <person name="Corre C."/>
            <person name="Song L."/>
            <person name="O'Rourke S."/>
            <person name="Chater K.F."/>
            <person name="Challis G.L."/>
        </authorList>
    </citation>
    <scope>NUCLEOTIDE SEQUENCE [LARGE SCALE GENOMIC DNA]</scope>
    <source>
        <strain evidence="3">ATCC BAA-471 / A3(2) / M145</strain>
    </source>
</reference>
<keyword evidence="1" id="KW-0472">Membrane</keyword>
<dbReference type="HOGENOM" id="CLU_1353957_0_0_11"/>
<keyword evidence="1" id="KW-0812">Transmembrane</keyword>
<dbReference type="InParanoid" id="Q9ACX4"/>
<dbReference type="Proteomes" id="UP000001973">
    <property type="component" value="Plasmid SCP1"/>
</dbReference>
<dbReference type="STRING" id="100226.gene:17765682"/>
<keyword evidence="1" id="KW-1133">Transmembrane helix</keyword>
<evidence type="ECO:0000256" key="1">
    <source>
        <dbReference type="SAM" id="Phobius"/>
    </source>
</evidence>
<geneLocation type="plasmid" evidence="3">
    <name>SCP1</name>
</geneLocation>
<dbReference type="RefSeq" id="WP_011039476.1">
    <property type="nucleotide sequence ID" value="NC_003903.1"/>
</dbReference>
<protein>
    <submittedName>
        <fullName evidence="2">Membrane protein</fullName>
    </submittedName>
</protein>
<organism evidence="2 3">
    <name type="scientific">Streptomyces coelicolor (strain ATCC BAA-471 / A3(2) / M145)</name>
    <dbReference type="NCBI Taxonomy" id="100226"/>
    <lineage>
        <taxon>Bacteria</taxon>
        <taxon>Bacillati</taxon>
        <taxon>Actinomycetota</taxon>
        <taxon>Actinomycetes</taxon>
        <taxon>Kitasatosporales</taxon>
        <taxon>Streptomycetaceae</taxon>
        <taxon>Streptomyces</taxon>
        <taxon>Streptomyces albidoflavus group</taxon>
    </lineage>
</organism>
<evidence type="ECO:0000313" key="3">
    <source>
        <dbReference type="Proteomes" id="UP000001973"/>
    </source>
</evidence>
<dbReference type="AlphaFoldDB" id="Q9ACX4"/>
<gene>
    <name evidence="2" type="ordered locus">SCP1.177</name>
</gene>
<dbReference type="EMBL" id="AL589148">
    <property type="protein sequence ID" value="CAC36698.1"/>
    <property type="molecule type" value="Genomic_DNA"/>
</dbReference>
<sequence>MNIAASLLSWPSSDQYKMTHDYGAIVASLIGALVLVGIVELMNVNRSLGTERHKLDLTFADDLKESAIALRTGVPIPAPRRRVVASRIRLYVLLRKTARRRLDALYWFWGITIAVEGGILQAIVEWAAMGNGGPAPLRALLITAGTTFAMLMTILNAGLRIRWRDTLTTWEERVELADRMGLPPTEMRSLLRSWGRHTGHDW</sequence>
<name>Q9ACX4_STRCO</name>
<dbReference type="KEGG" id="sco:SCP1.177"/>
<reference evidence="2 3" key="1">
    <citation type="journal article" date="1998" name="J. Bacteriol.">
        <title>Cloning and physical mapping of the EcoRI fragments of the giant linear plasmid SCP1.</title>
        <authorList>
            <person name="Redenbach M."/>
            <person name="Ikeda K."/>
            <person name="Yamasaki M."/>
            <person name="Kinashi H."/>
        </authorList>
    </citation>
    <scope>NUCLEOTIDE SEQUENCE [LARGE SCALE GENOMIC DNA]</scope>
    <source>
        <strain evidence="3">ATCC BAA-471 / A3(2) / M145</strain>
    </source>
</reference>